<gene>
    <name evidence="2" type="ORF">CK203_043079</name>
</gene>
<proteinExistence type="predicted"/>
<reference evidence="2 3" key="1">
    <citation type="journal article" date="2018" name="PLoS Genet.">
        <title>Population sequencing reveals clonal diversity and ancestral inbreeding in the grapevine cultivar Chardonnay.</title>
        <authorList>
            <person name="Roach M.J."/>
            <person name="Johnson D.L."/>
            <person name="Bohlmann J."/>
            <person name="van Vuuren H.J."/>
            <person name="Jones S.J."/>
            <person name="Pretorius I.S."/>
            <person name="Schmidt S.A."/>
            <person name="Borneman A.R."/>
        </authorList>
    </citation>
    <scope>NUCLEOTIDE SEQUENCE [LARGE SCALE GENOMIC DNA]</scope>
    <source>
        <strain evidence="3">cv. Chardonnay</strain>
        <tissue evidence="2">Leaf</tissue>
    </source>
</reference>
<name>A0A438GXA6_VITVI</name>
<evidence type="ECO:0000313" key="3">
    <source>
        <dbReference type="Proteomes" id="UP000288805"/>
    </source>
</evidence>
<dbReference type="Proteomes" id="UP000288805">
    <property type="component" value="Unassembled WGS sequence"/>
</dbReference>
<feature type="region of interest" description="Disordered" evidence="1">
    <location>
        <begin position="1"/>
        <end position="29"/>
    </location>
</feature>
<evidence type="ECO:0000313" key="2">
    <source>
        <dbReference type="EMBL" id="RVW76840.1"/>
    </source>
</evidence>
<sequence length="159" mass="17079">MPLIRQKPEDCRGATVREERDDGGARAGRRVEEWGSAGLEALLRSDDVMEGSRTGWANPLEALVDSALQNEAMRYEALSSLGGLWDSGNPSLSSLLSLNQLQRGSSLIIRGIREVCQNGRESQGQGAAGTRASGSVCWDLVEFKGPLATAREQEGGLHI</sequence>
<organism evidence="2 3">
    <name type="scientific">Vitis vinifera</name>
    <name type="common">Grape</name>
    <dbReference type="NCBI Taxonomy" id="29760"/>
    <lineage>
        <taxon>Eukaryota</taxon>
        <taxon>Viridiplantae</taxon>
        <taxon>Streptophyta</taxon>
        <taxon>Embryophyta</taxon>
        <taxon>Tracheophyta</taxon>
        <taxon>Spermatophyta</taxon>
        <taxon>Magnoliopsida</taxon>
        <taxon>eudicotyledons</taxon>
        <taxon>Gunneridae</taxon>
        <taxon>Pentapetalae</taxon>
        <taxon>rosids</taxon>
        <taxon>Vitales</taxon>
        <taxon>Vitaceae</taxon>
        <taxon>Viteae</taxon>
        <taxon>Vitis</taxon>
    </lineage>
</organism>
<dbReference type="AlphaFoldDB" id="A0A438GXA6"/>
<protein>
    <submittedName>
        <fullName evidence="2">Uncharacterized protein</fullName>
    </submittedName>
</protein>
<evidence type="ECO:0000256" key="1">
    <source>
        <dbReference type="SAM" id="MobiDB-lite"/>
    </source>
</evidence>
<comment type="caution">
    <text evidence="2">The sequence shown here is derived from an EMBL/GenBank/DDBJ whole genome shotgun (WGS) entry which is preliminary data.</text>
</comment>
<dbReference type="EMBL" id="QGNW01000322">
    <property type="protein sequence ID" value="RVW76840.1"/>
    <property type="molecule type" value="Genomic_DNA"/>
</dbReference>
<accession>A0A438GXA6</accession>